<dbReference type="EMBL" id="JACHTF010000004">
    <property type="protein sequence ID" value="MBB1059984.1"/>
    <property type="molecule type" value="Genomic_DNA"/>
</dbReference>
<evidence type="ECO:0000256" key="1">
    <source>
        <dbReference type="SAM" id="SignalP"/>
    </source>
</evidence>
<dbReference type="Proteomes" id="UP000523196">
    <property type="component" value="Unassembled WGS sequence"/>
</dbReference>
<organism evidence="2 3">
    <name type="scientific">Marilutibacter spongiae</name>
    <dbReference type="NCBI Taxonomy" id="2025720"/>
    <lineage>
        <taxon>Bacteria</taxon>
        <taxon>Pseudomonadati</taxon>
        <taxon>Pseudomonadota</taxon>
        <taxon>Gammaproteobacteria</taxon>
        <taxon>Lysobacterales</taxon>
        <taxon>Lysobacteraceae</taxon>
        <taxon>Marilutibacter</taxon>
    </lineage>
</organism>
<keyword evidence="1" id="KW-0732">Signal</keyword>
<reference evidence="2 3" key="1">
    <citation type="submission" date="2020-08" db="EMBL/GenBank/DDBJ databases">
        <authorList>
            <person name="Xu S."/>
            <person name="Li A."/>
        </authorList>
    </citation>
    <scope>NUCLEOTIDE SEQUENCE [LARGE SCALE GENOMIC DNA]</scope>
    <source>
        <strain evidence="2 3">119BY6-57</strain>
    </source>
</reference>
<dbReference type="RefSeq" id="WP_182685587.1">
    <property type="nucleotide sequence ID" value="NZ_JACHTF010000004.1"/>
</dbReference>
<evidence type="ECO:0000313" key="3">
    <source>
        <dbReference type="Proteomes" id="UP000523196"/>
    </source>
</evidence>
<sequence>MTCPLLALAVLVLAPLAHAEAPLPASSFAQAFGTYGPAGDCSAGPRIVVATDGLAITVDGQTDRVSHPDVSWTYFGPSYEGIARAVFPYTGSERPLVFLFNEDEVPHTLRVDGFDRGWKGGPPLSPRHQKLVDASPYATCKP</sequence>
<name>A0A7W3Y5F7_9GAMM</name>
<gene>
    <name evidence="2" type="ORF">H4F98_05290</name>
</gene>
<dbReference type="AlphaFoldDB" id="A0A7W3Y5F7"/>
<comment type="caution">
    <text evidence="2">The sequence shown here is derived from an EMBL/GenBank/DDBJ whole genome shotgun (WGS) entry which is preliminary data.</text>
</comment>
<accession>A0A7W3Y5F7</accession>
<proteinExistence type="predicted"/>
<evidence type="ECO:0000313" key="2">
    <source>
        <dbReference type="EMBL" id="MBB1059984.1"/>
    </source>
</evidence>
<feature type="signal peptide" evidence="1">
    <location>
        <begin position="1"/>
        <end position="19"/>
    </location>
</feature>
<keyword evidence="3" id="KW-1185">Reference proteome</keyword>
<feature type="chain" id="PRO_5031379793" evidence="1">
    <location>
        <begin position="20"/>
        <end position="142"/>
    </location>
</feature>
<protein>
    <submittedName>
        <fullName evidence="2">Uncharacterized protein</fullName>
    </submittedName>
</protein>